<dbReference type="PANTHER" id="PTHR38768:SF1">
    <property type="entry name" value="UPF0502 PROTEIN YCEH"/>
    <property type="match status" value="1"/>
</dbReference>
<evidence type="ECO:0000313" key="4">
    <source>
        <dbReference type="Proteomes" id="UP000288096"/>
    </source>
</evidence>
<evidence type="ECO:0000313" key="3">
    <source>
        <dbReference type="EMBL" id="GBC64095.1"/>
    </source>
</evidence>
<dbReference type="HAMAP" id="MF_01584">
    <property type="entry name" value="UPF0502"/>
    <property type="match status" value="1"/>
</dbReference>
<feature type="coiled-coil region" evidence="2">
    <location>
        <begin position="181"/>
        <end position="215"/>
    </location>
</feature>
<name>A0A401G4N5_9BACT</name>
<reference evidence="4" key="2">
    <citation type="submission" date="2019-01" db="EMBL/GenBank/DDBJ databases">
        <title>Genome sequence of Desulfonema ishimotonii strain Tokyo 01.</title>
        <authorList>
            <person name="Fukui M."/>
        </authorList>
    </citation>
    <scope>NUCLEOTIDE SEQUENCE [LARGE SCALE GENOMIC DNA]</scope>
    <source>
        <strain evidence="4">Tokyo 01</strain>
    </source>
</reference>
<dbReference type="RefSeq" id="WP_124331095.1">
    <property type="nucleotide sequence ID" value="NZ_BEXT01000001.1"/>
</dbReference>
<dbReference type="Gene3D" id="1.10.10.10">
    <property type="entry name" value="Winged helix-like DNA-binding domain superfamily/Winged helix DNA-binding domain"/>
    <property type="match status" value="2"/>
</dbReference>
<comment type="caution">
    <text evidence="3">The sequence shown here is derived from an EMBL/GenBank/DDBJ whole genome shotgun (WGS) entry which is preliminary data.</text>
</comment>
<evidence type="ECO:0000256" key="1">
    <source>
        <dbReference type="HAMAP-Rule" id="MF_01584"/>
    </source>
</evidence>
<accession>A0A401G4N5</accession>
<dbReference type="InterPro" id="IPR036390">
    <property type="entry name" value="WH_DNA-bd_sf"/>
</dbReference>
<evidence type="ECO:0000256" key="2">
    <source>
        <dbReference type="SAM" id="Coils"/>
    </source>
</evidence>
<gene>
    <name evidence="3" type="ORF">DENIS_5112</name>
</gene>
<keyword evidence="2" id="KW-0175">Coiled coil</keyword>
<dbReference type="InterPro" id="IPR007432">
    <property type="entry name" value="DUF480"/>
</dbReference>
<dbReference type="PANTHER" id="PTHR38768">
    <property type="entry name" value="UPF0502 PROTEIN YCEH"/>
    <property type="match status" value="1"/>
</dbReference>
<sequence length="217" mass="24814">MEIVLDAVEARILGALIEKEMTTPDYYPLTLNTLINACNQKSNRQPVMALDEEMVSQAIDHLRQEKLIWQVRTAGSRVAKYDHNIKDVAEFSKRDVAVLCVLLLRGPQTMGEIRNRTARLYEFNGLNEVERTLDGLMTQEEGPFVVRLSRQAGRKEPRYAHLFCGEVQAEDEETEVVPVTVVREDSRLDALEAQVEALESELEALKRMFSEFKAQFE</sequence>
<dbReference type="Pfam" id="PF04337">
    <property type="entry name" value="DUF480"/>
    <property type="match status" value="1"/>
</dbReference>
<keyword evidence="4" id="KW-1185">Reference proteome</keyword>
<proteinExistence type="inferred from homology"/>
<dbReference type="OrthoDB" id="9784785at2"/>
<dbReference type="AlphaFoldDB" id="A0A401G4N5"/>
<organism evidence="3 4">
    <name type="scientific">Desulfonema ishimotonii</name>
    <dbReference type="NCBI Taxonomy" id="45657"/>
    <lineage>
        <taxon>Bacteria</taxon>
        <taxon>Pseudomonadati</taxon>
        <taxon>Thermodesulfobacteriota</taxon>
        <taxon>Desulfobacteria</taxon>
        <taxon>Desulfobacterales</taxon>
        <taxon>Desulfococcaceae</taxon>
        <taxon>Desulfonema</taxon>
    </lineage>
</organism>
<reference evidence="4" key="1">
    <citation type="submission" date="2017-11" db="EMBL/GenBank/DDBJ databases">
        <authorList>
            <person name="Watanabe M."/>
            <person name="Kojima H."/>
        </authorList>
    </citation>
    <scope>NUCLEOTIDE SEQUENCE [LARGE SCALE GENOMIC DNA]</scope>
    <source>
        <strain evidence="4">Tokyo 01</strain>
    </source>
</reference>
<comment type="similarity">
    <text evidence="1">Belongs to the UPF0502 family.</text>
</comment>
<dbReference type="EMBL" id="BEXT01000001">
    <property type="protein sequence ID" value="GBC64095.1"/>
    <property type="molecule type" value="Genomic_DNA"/>
</dbReference>
<dbReference type="InterPro" id="IPR036388">
    <property type="entry name" value="WH-like_DNA-bd_sf"/>
</dbReference>
<protein>
    <submittedName>
        <fullName evidence="3">DUF480 domain-containing protein</fullName>
    </submittedName>
</protein>
<dbReference type="SUPFAM" id="SSF46785">
    <property type="entry name" value="Winged helix' DNA-binding domain"/>
    <property type="match status" value="2"/>
</dbReference>
<dbReference type="Proteomes" id="UP000288096">
    <property type="component" value="Unassembled WGS sequence"/>
</dbReference>